<accession>A0A2P8R237</accession>
<feature type="signal peptide" evidence="2">
    <location>
        <begin position="1"/>
        <end position="21"/>
    </location>
</feature>
<protein>
    <recommendedName>
        <fullName evidence="5">Tripartite tricarboxylate transporter substrate binding protein</fullName>
    </recommendedName>
</protein>
<evidence type="ECO:0008006" key="5">
    <source>
        <dbReference type="Google" id="ProtNLM"/>
    </source>
</evidence>
<evidence type="ECO:0000256" key="2">
    <source>
        <dbReference type="SAM" id="SignalP"/>
    </source>
</evidence>
<keyword evidence="2" id="KW-0732">Signal</keyword>
<comment type="caution">
    <text evidence="3">The sequence shown here is derived from an EMBL/GenBank/DDBJ whole genome shotgun (WGS) entry which is preliminary data.</text>
</comment>
<evidence type="ECO:0000256" key="1">
    <source>
        <dbReference type="ARBA" id="ARBA00006987"/>
    </source>
</evidence>
<feature type="chain" id="PRO_5015172464" description="Tripartite tricarboxylate transporter substrate binding protein" evidence="2">
    <location>
        <begin position="22"/>
        <end position="313"/>
    </location>
</feature>
<dbReference type="Gene3D" id="3.40.190.150">
    <property type="entry name" value="Bordetella uptake gene, domain 1"/>
    <property type="match status" value="1"/>
</dbReference>
<dbReference type="OrthoDB" id="8677378at2"/>
<dbReference type="AlphaFoldDB" id="A0A2P8R237"/>
<dbReference type="Pfam" id="PF03401">
    <property type="entry name" value="TctC"/>
    <property type="match status" value="1"/>
</dbReference>
<dbReference type="Gene3D" id="3.40.190.10">
    <property type="entry name" value="Periplasmic binding protein-like II"/>
    <property type="match status" value="1"/>
</dbReference>
<dbReference type="PANTHER" id="PTHR42928">
    <property type="entry name" value="TRICARBOXYLATE-BINDING PROTEIN"/>
    <property type="match status" value="1"/>
</dbReference>
<dbReference type="CDD" id="cd07012">
    <property type="entry name" value="PBP2_Bug_TTT"/>
    <property type="match status" value="1"/>
</dbReference>
<proteinExistence type="inferred from homology"/>
<dbReference type="PANTHER" id="PTHR42928:SF5">
    <property type="entry name" value="BLR1237 PROTEIN"/>
    <property type="match status" value="1"/>
</dbReference>
<dbReference type="Proteomes" id="UP000240535">
    <property type="component" value="Unassembled WGS sequence"/>
</dbReference>
<dbReference type="InterPro" id="IPR005064">
    <property type="entry name" value="BUG"/>
</dbReference>
<evidence type="ECO:0000313" key="3">
    <source>
        <dbReference type="EMBL" id="PSM52560.1"/>
    </source>
</evidence>
<gene>
    <name evidence="3" type="ORF">CQ405_02195</name>
</gene>
<dbReference type="EMBL" id="PDHH01000002">
    <property type="protein sequence ID" value="PSM52560.1"/>
    <property type="molecule type" value="Genomic_DNA"/>
</dbReference>
<comment type="similarity">
    <text evidence="1">Belongs to the UPF0065 (bug) family.</text>
</comment>
<keyword evidence="4" id="KW-1185">Reference proteome</keyword>
<dbReference type="PIRSF" id="PIRSF017082">
    <property type="entry name" value="YflP"/>
    <property type="match status" value="1"/>
</dbReference>
<dbReference type="RefSeq" id="WP_106870158.1">
    <property type="nucleotide sequence ID" value="NZ_CP053841.1"/>
</dbReference>
<sequence length="313" mass="34644">MRNLLKFFLFVSIVFSSSLIAKYPSKTIEIIVPSKAGGSTDLTARLFAETAKKYWKDADFTIVNRGGAGGLIGFEAINRSKPDGYTLGLIFTPQLVAHIVSKRAKYNLDNFKIVGNVAEDPGVIVVNVESPINNLEDLVKKAKTEKLTVAVNGVGSDDYIAAKNLEKSNGISFNLMPTKGSTEQTTAILGNHIDASVMNLSQMITHYKAGKVKIIAILSKQRSELVPNVLTSVEQGYDVLMTATRGFIVPGKVKDDIYKKIVDLYTKVINDEEFKKRAKNSYIFLKALEASEYKAYLEELQNITKKVYDESPW</sequence>
<organism evidence="3 4">
    <name type="scientific">Campylobacter blaseri</name>
    <dbReference type="NCBI Taxonomy" id="2042961"/>
    <lineage>
        <taxon>Bacteria</taxon>
        <taxon>Pseudomonadati</taxon>
        <taxon>Campylobacterota</taxon>
        <taxon>Epsilonproteobacteria</taxon>
        <taxon>Campylobacterales</taxon>
        <taxon>Campylobacteraceae</taxon>
        <taxon>Campylobacter</taxon>
    </lineage>
</organism>
<reference evidence="4" key="1">
    <citation type="submission" date="2017-10" db="EMBL/GenBank/DDBJ databases">
        <title>Campylobacter species from seals.</title>
        <authorList>
            <person name="Gilbert M.J."/>
            <person name="Zomer A.L."/>
            <person name="Timmerman A.J."/>
            <person name="Duim B."/>
            <person name="Wagenaar J.A."/>
        </authorList>
    </citation>
    <scope>NUCLEOTIDE SEQUENCE [LARGE SCALE GENOMIC DNA]</scope>
    <source>
        <strain evidence="4">17S00004-5</strain>
    </source>
</reference>
<dbReference type="InterPro" id="IPR042100">
    <property type="entry name" value="Bug_dom1"/>
</dbReference>
<name>A0A2P8R237_9BACT</name>
<dbReference type="SUPFAM" id="SSF53850">
    <property type="entry name" value="Periplasmic binding protein-like II"/>
    <property type="match status" value="1"/>
</dbReference>
<evidence type="ECO:0000313" key="4">
    <source>
        <dbReference type="Proteomes" id="UP000240535"/>
    </source>
</evidence>